<keyword evidence="2" id="KW-1185">Reference proteome</keyword>
<name>A0ABV9XYF9_9PSEU</name>
<reference evidence="2" key="1">
    <citation type="journal article" date="2019" name="Int. J. Syst. Evol. Microbiol.">
        <title>The Global Catalogue of Microorganisms (GCM) 10K type strain sequencing project: providing services to taxonomists for standard genome sequencing and annotation.</title>
        <authorList>
            <consortium name="The Broad Institute Genomics Platform"/>
            <consortium name="The Broad Institute Genome Sequencing Center for Infectious Disease"/>
            <person name="Wu L."/>
            <person name="Ma J."/>
        </authorList>
    </citation>
    <scope>NUCLEOTIDE SEQUENCE [LARGE SCALE GENOMIC DNA]</scope>
    <source>
        <strain evidence="2">KCTC 12848</strain>
    </source>
</reference>
<dbReference type="RefSeq" id="WP_344038643.1">
    <property type="nucleotide sequence ID" value="NZ_BAAAKE010000012.1"/>
</dbReference>
<dbReference type="Gene3D" id="2.30.130.30">
    <property type="entry name" value="Hypothetical protein"/>
    <property type="match status" value="1"/>
</dbReference>
<dbReference type="EMBL" id="JBHSJB010000008">
    <property type="protein sequence ID" value="MFC5054179.1"/>
    <property type="molecule type" value="Genomic_DNA"/>
</dbReference>
<organism evidence="1 2">
    <name type="scientific">Saccharothrix xinjiangensis</name>
    <dbReference type="NCBI Taxonomy" id="204798"/>
    <lineage>
        <taxon>Bacteria</taxon>
        <taxon>Bacillati</taxon>
        <taxon>Actinomycetota</taxon>
        <taxon>Actinomycetes</taxon>
        <taxon>Pseudonocardiales</taxon>
        <taxon>Pseudonocardiaceae</taxon>
        <taxon>Saccharothrix</taxon>
    </lineage>
</organism>
<dbReference type="InterPro" id="IPR015947">
    <property type="entry name" value="PUA-like_sf"/>
</dbReference>
<dbReference type="SUPFAM" id="SSF88697">
    <property type="entry name" value="PUA domain-like"/>
    <property type="match status" value="1"/>
</dbReference>
<proteinExistence type="predicted"/>
<evidence type="ECO:0008006" key="3">
    <source>
        <dbReference type="Google" id="ProtNLM"/>
    </source>
</evidence>
<protein>
    <recommendedName>
        <fullName evidence="3">Transcriptional regulator</fullName>
    </recommendedName>
</protein>
<comment type="caution">
    <text evidence="1">The sequence shown here is derived from an EMBL/GenBank/DDBJ whole genome shotgun (WGS) entry which is preliminary data.</text>
</comment>
<gene>
    <name evidence="1" type="ORF">ACFPFM_10455</name>
</gene>
<dbReference type="Proteomes" id="UP001595833">
    <property type="component" value="Unassembled WGS sequence"/>
</dbReference>
<accession>A0ABV9XYF9</accession>
<sequence>MTTIAAEPSLWAPHLRPLVLSLRPRFCEAILDGTKTVELRRTRLSAPDGTGLILYASTPVMAVLGTAVLVERDTDTPNRIWRRYRHSLGLSRSEYDLYLAGADHATAITLAAPRRLPEPHHLAALRTEARFQPPQSYRYLSDEDPAALRSLFNLPASRPESV</sequence>
<evidence type="ECO:0000313" key="1">
    <source>
        <dbReference type="EMBL" id="MFC5054179.1"/>
    </source>
</evidence>
<evidence type="ECO:0000313" key="2">
    <source>
        <dbReference type="Proteomes" id="UP001595833"/>
    </source>
</evidence>